<name>A0A165VUF2_9HYPH</name>
<proteinExistence type="predicted"/>
<sequence length="451" mass="49136">MTQAETAGGQPTGDVIDLADLDFSTVKEHPDRICDHCPNALAVFVHYEDFFPSPGAPFHLIMEGGAETNGTCGDNGMVAIYGLPNEAAMVLAGEDAIEYKPENQQKRNPDYLKNQDIVRARLARDEAERMRDEIDGTALGRLFGGLDDDTQRKVNEYKRIEENARDTLRKLDADDESWFGWIWGALQGEWNDNPTTGQIIFDAALTAIPIIDQVGDLRDVSAIVLKLCDSKVREEEGWLLWLSLGICTIGLVPTVGSVAKGVFKTIFNACKPFLKATGDFLKSFKKAASPEMINSVMAVARFFSSGNAVKWLQDLAADFQKLIKEAMGLFKKFLATMQQQASKALAEARASWTLWGLRDTSGLIKAAELAVSKIVEFASKAVGMVEKALGKLDDVFQEFVRKIIKFAVGNLRDEDTIRALTKDAVKIFKNAAASGAAAGGTASALQASAPS</sequence>
<gene>
    <name evidence="1" type="primary">rhsC</name>
    <name evidence="1" type="ORF">PsAD2_03597</name>
</gene>
<dbReference type="AlphaFoldDB" id="A0A165VUF2"/>
<dbReference type="CDD" id="cd20746">
    <property type="entry name" value="FIX_Ntox15_NUC_DUF4112_RhsA-like"/>
    <property type="match status" value="1"/>
</dbReference>
<dbReference type="EMBL" id="LMCB01000071">
    <property type="protein sequence ID" value="KZL15463.1"/>
    <property type="molecule type" value="Genomic_DNA"/>
</dbReference>
<organism evidence="1 2">
    <name type="scientific">Pseudovibrio axinellae</name>
    <dbReference type="NCBI Taxonomy" id="989403"/>
    <lineage>
        <taxon>Bacteria</taxon>
        <taxon>Pseudomonadati</taxon>
        <taxon>Pseudomonadota</taxon>
        <taxon>Alphaproteobacteria</taxon>
        <taxon>Hyphomicrobiales</taxon>
        <taxon>Stappiaceae</taxon>
        <taxon>Pseudovibrio</taxon>
    </lineage>
</organism>
<dbReference type="STRING" id="989403.SAMN05421798_1474"/>
<dbReference type="EC" id="3.1.-.-" evidence="1"/>
<accession>A0A165VUF2</accession>
<comment type="caution">
    <text evidence="1">The sequence shown here is derived from an EMBL/GenBank/DDBJ whole genome shotgun (WGS) entry which is preliminary data.</text>
</comment>
<keyword evidence="1" id="KW-0378">Hydrolase</keyword>
<dbReference type="Proteomes" id="UP000076577">
    <property type="component" value="Unassembled WGS sequence"/>
</dbReference>
<protein>
    <submittedName>
        <fullName evidence="1">Putative deoxyribonuclease RhsC</fullName>
        <ecNumber evidence="1">3.1.-.-</ecNumber>
    </submittedName>
</protein>
<dbReference type="PATRIC" id="fig|989403.3.peg.3888"/>
<dbReference type="OrthoDB" id="7324255at2"/>
<dbReference type="RefSeq" id="WP_068009050.1">
    <property type="nucleotide sequence ID" value="NZ_FOFM01000047.1"/>
</dbReference>
<keyword evidence="2" id="KW-1185">Reference proteome</keyword>
<reference evidence="1 2" key="1">
    <citation type="journal article" date="2016" name="Front. Microbiol.">
        <title>Comparative Genomic Analysis Reveals a Diverse Repertoire of Genes Involved in Prokaryote-Eukaryote Interactions within the Pseudovibrio Genus.</title>
        <authorList>
            <person name="Romano S."/>
            <person name="Fernandez-Guerra A."/>
            <person name="Reen F.J."/>
            <person name="Glockner F.O."/>
            <person name="Crowley S.P."/>
            <person name="O'Sullivan O."/>
            <person name="Cotter P.D."/>
            <person name="Adams C."/>
            <person name="Dobson A.D."/>
            <person name="O'Gara F."/>
        </authorList>
    </citation>
    <scope>NUCLEOTIDE SEQUENCE [LARGE SCALE GENOMIC DNA]</scope>
    <source>
        <strain evidence="1 2">Ad2</strain>
    </source>
</reference>
<dbReference type="GO" id="GO:0016787">
    <property type="term" value="F:hydrolase activity"/>
    <property type="evidence" value="ECO:0007669"/>
    <property type="project" value="UniProtKB-KW"/>
</dbReference>
<evidence type="ECO:0000313" key="1">
    <source>
        <dbReference type="EMBL" id="KZL15463.1"/>
    </source>
</evidence>
<evidence type="ECO:0000313" key="2">
    <source>
        <dbReference type="Proteomes" id="UP000076577"/>
    </source>
</evidence>
<dbReference type="InterPro" id="IPR049802">
    <property type="entry name" value="RhsC-like_FIX"/>
</dbReference>